<gene>
    <name evidence="1" type="ORF">P691DRAFT_812640</name>
</gene>
<organism evidence="1 2">
    <name type="scientific">Macrolepiota fuliginosa MF-IS2</name>
    <dbReference type="NCBI Taxonomy" id="1400762"/>
    <lineage>
        <taxon>Eukaryota</taxon>
        <taxon>Fungi</taxon>
        <taxon>Dikarya</taxon>
        <taxon>Basidiomycota</taxon>
        <taxon>Agaricomycotina</taxon>
        <taxon>Agaricomycetes</taxon>
        <taxon>Agaricomycetidae</taxon>
        <taxon>Agaricales</taxon>
        <taxon>Agaricineae</taxon>
        <taxon>Agaricaceae</taxon>
        <taxon>Macrolepiota</taxon>
    </lineage>
</organism>
<evidence type="ECO:0000313" key="1">
    <source>
        <dbReference type="EMBL" id="KAF9441543.1"/>
    </source>
</evidence>
<name>A0A9P5WYN1_9AGAR</name>
<dbReference type="EMBL" id="MU151871">
    <property type="protein sequence ID" value="KAF9441543.1"/>
    <property type="molecule type" value="Genomic_DNA"/>
</dbReference>
<protein>
    <submittedName>
        <fullName evidence="1">Uncharacterized protein</fullName>
    </submittedName>
</protein>
<keyword evidence="2" id="KW-1185">Reference proteome</keyword>
<accession>A0A9P5WYN1</accession>
<sequence>MSLILDGDGGCSAKKESQFFRAVLRMLKRRRVGEHVSFQIQLPDLVGDWRPEVEEEYEQVLGHRKINISRGLETWACFGL</sequence>
<dbReference type="AlphaFoldDB" id="A0A9P5WYN1"/>
<dbReference type="Proteomes" id="UP000807342">
    <property type="component" value="Unassembled WGS sequence"/>
</dbReference>
<proteinExistence type="predicted"/>
<evidence type="ECO:0000313" key="2">
    <source>
        <dbReference type="Proteomes" id="UP000807342"/>
    </source>
</evidence>
<reference evidence="1" key="1">
    <citation type="submission" date="2020-11" db="EMBL/GenBank/DDBJ databases">
        <authorList>
            <consortium name="DOE Joint Genome Institute"/>
            <person name="Ahrendt S."/>
            <person name="Riley R."/>
            <person name="Andreopoulos W."/>
            <person name="Labutti K."/>
            <person name="Pangilinan J."/>
            <person name="Ruiz-Duenas F.J."/>
            <person name="Barrasa J.M."/>
            <person name="Sanchez-Garcia M."/>
            <person name="Camarero S."/>
            <person name="Miyauchi S."/>
            <person name="Serrano A."/>
            <person name="Linde D."/>
            <person name="Babiker R."/>
            <person name="Drula E."/>
            <person name="Ayuso-Fernandez I."/>
            <person name="Pacheco R."/>
            <person name="Padilla G."/>
            <person name="Ferreira P."/>
            <person name="Barriuso J."/>
            <person name="Kellner H."/>
            <person name="Castanera R."/>
            <person name="Alfaro M."/>
            <person name="Ramirez L."/>
            <person name="Pisabarro A.G."/>
            <person name="Kuo A."/>
            <person name="Tritt A."/>
            <person name="Lipzen A."/>
            <person name="He G."/>
            <person name="Yan M."/>
            <person name="Ng V."/>
            <person name="Cullen D."/>
            <person name="Martin F."/>
            <person name="Rosso M.-N."/>
            <person name="Henrissat B."/>
            <person name="Hibbett D."/>
            <person name="Martinez A.T."/>
            <person name="Grigoriev I.V."/>
        </authorList>
    </citation>
    <scope>NUCLEOTIDE SEQUENCE</scope>
    <source>
        <strain evidence="1">MF-IS2</strain>
    </source>
</reference>
<comment type="caution">
    <text evidence="1">The sequence shown here is derived from an EMBL/GenBank/DDBJ whole genome shotgun (WGS) entry which is preliminary data.</text>
</comment>